<dbReference type="Pfam" id="PF13646">
    <property type="entry name" value="HEAT_2"/>
    <property type="match status" value="1"/>
</dbReference>
<dbReference type="Gene3D" id="1.20.1250.20">
    <property type="entry name" value="MFS general substrate transporter like domains"/>
    <property type="match status" value="1"/>
</dbReference>
<proteinExistence type="predicted"/>
<comment type="caution">
    <text evidence="3">The sequence shown here is derived from an EMBL/GenBank/DDBJ whole genome shotgun (WGS) entry which is preliminary data.</text>
</comment>
<accession>A0A367ZK89</accession>
<reference evidence="3 4" key="1">
    <citation type="submission" date="2018-05" db="EMBL/GenBank/DDBJ databases">
        <title>A metagenomic window into the 2 km-deep terrestrial subsurface aquifer revealed taxonomically and functionally diverse microbial community comprising novel uncultured bacterial lineages.</title>
        <authorList>
            <person name="Kadnikov V.V."/>
            <person name="Mardanov A.V."/>
            <person name="Beletsky A.V."/>
            <person name="Banks D."/>
            <person name="Pimenov N.V."/>
            <person name="Frank Y.A."/>
            <person name="Karnachuk O.V."/>
            <person name="Ravin N.V."/>
        </authorList>
    </citation>
    <scope>NUCLEOTIDE SEQUENCE [LARGE SCALE GENOMIC DNA]</scope>
    <source>
        <strain evidence="3">BY5</strain>
    </source>
</reference>
<name>A0A367ZK89_9BACT</name>
<keyword evidence="2" id="KW-0812">Transmembrane</keyword>
<evidence type="ECO:0000313" key="4">
    <source>
        <dbReference type="Proteomes" id="UP000252355"/>
    </source>
</evidence>
<feature type="transmembrane region" description="Helical" evidence="2">
    <location>
        <begin position="45"/>
        <end position="66"/>
    </location>
</feature>
<dbReference type="Gene3D" id="1.25.10.10">
    <property type="entry name" value="Leucine-rich Repeat Variant"/>
    <property type="match status" value="2"/>
</dbReference>
<dbReference type="EMBL" id="QOQW01000022">
    <property type="protein sequence ID" value="RCK78516.1"/>
    <property type="molecule type" value="Genomic_DNA"/>
</dbReference>
<dbReference type="InterPro" id="IPR011989">
    <property type="entry name" value="ARM-like"/>
</dbReference>
<feature type="transmembrane region" description="Helical" evidence="2">
    <location>
        <begin position="372"/>
        <end position="392"/>
    </location>
</feature>
<feature type="transmembrane region" description="Helical" evidence="2">
    <location>
        <begin position="99"/>
        <end position="115"/>
    </location>
</feature>
<keyword evidence="2" id="KW-1133">Transmembrane helix</keyword>
<protein>
    <recommendedName>
        <fullName evidence="5">ADP,ATP carrier protein</fullName>
    </recommendedName>
</protein>
<evidence type="ECO:0000313" key="3">
    <source>
        <dbReference type="EMBL" id="RCK78516.1"/>
    </source>
</evidence>
<feature type="transmembrane region" description="Helical" evidence="2">
    <location>
        <begin position="239"/>
        <end position="257"/>
    </location>
</feature>
<organism evidence="3 4">
    <name type="scientific">Candidatus Ozemobacter sibiricus</name>
    <dbReference type="NCBI Taxonomy" id="2268124"/>
    <lineage>
        <taxon>Bacteria</taxon>
        <taxon>Candidatus Ozemobacteria</taxon>
        <taxon>Candidatus Ozemobacterales</taxon>
        <taxon>Candidatus Ozemobacteraceae</taxon>
        <taxon>Candidatus Ozemobacter</taxon>
    </lineage>
</organism>
<feature type="transmembrane region" description="Helical" evidence="2">
    <location>
        <begin position="73"/>
        <end position="93"/>
    </location>
</feature>
<feature type="transmembrane region" description="Helical" evidence="2">
    <location>
        <begin position="135"/>
        <end position="154"/>
    </location>
</feature>
<dbReference type="AlphaFoldDB" id="A0A367ZK89"/>
<dbReference type="SUPFAM" id="SSF103473">
    <property type="entry name" value="MFS general substrate transporter"/>
    <property type="match status" value="1"/>
</dbReference>
<evidence type="ECO:0000256" key="1">
    <source>
        <dbReference type="SAM" id="MobiDB-lite"/>
    </source>
</evidence>
<feature type="transmembrane region" description="Helical" evidence="2">
    <location>
        <begin position="277"/>
        <end position="298"/>
    </location>
</feature>
<feature type="transmembrane region" description="Helical" evidence="2">
    <location>
        <begin position="310"/>
        <end position="333"/>
    </location>
</feature>
<evidence type="ECO:0000256" key="2">
    <source>
        <dbReference type="SAM" id="Phobius"/>
    </source>
</evidence>
<evidence type="ECO:0008006" key="5">
    <source>
        <dbReference type="Google" id="ProtNLM"/>
    </source>
</evidence>
<dbReference type="InterPro" id="IPR016024">
    <property type="entry name" value="ARM-type_fold"/>
</dbReference>
<feature type="transmembrane region" description="Helical" evidence="2">
    <location>
        <begin position="166"/>
        <end position="184"/>
    </location>
</feature>
<feature type="region of interest" description="Disordered" evidence="1">
    <location>
        <begin position="197"/>
        <end position="225"/>
    </location>
</feature>
<sequence>MTPSQGSPVRLLAAQFLAQKASNNLLYLSLLTVYLKNAGAGGLPWVYVLVNLAFVALQFGTGRFIADREGHGLLTMLSWPTLAFAMLGGALLVEGASPHLLLVCLVIAVLIDLFTNQSFSHMANQYLPLQEAKQAMPVIYAAGSIGYILSGILMKFVLDLVGIRGLLWFTALLLIVQHLLLGALQPFEAATRRPASAAGREPGAPLAPSPAAPATAQPAEGSGNVSPARGVLPSWHQPLARLLISSSFLILFNKYLIDFLFADAVNRHFANAQELAVFMGVFGASTDITVIGLQTVVMHRIFAHFPIGRVLMLLPALLVLLCSKAALGSGFLLVTTIQFFVLVNSKNFTVPATSILLSAVRQGERSLYRRDIGIVCSLSSLLVGGLLLLVRGTVSPEGLFLAAAVVYGAMVWVHSRLDAAYAHTLRKTIADQALLDEEPDWLEAIRFLAPRERVSRLRDLLEHPDPAIRRGTVAEVAILPPEDVKNLLLPKLTTEKDPACLGALARTMLEVLGPAALCNLEILLAGNEDPRLTADLLEAIGRVGSGEAVEDMVELFLTHDHHRIRGSAAISLLRLTRRPDRLELALGTLARMARDPSPLCRATAAAAMGELANPLFIASLEALSLDPDETVVRNALKALARLRTSRALAILESRCRHPSPGVAAIAQQLFREASRQGIERIAALLQGFSGPERQRLAHTLKTLRGELVLDLLARILRLEAPEAREILTRLLQEGEAETISLLDQCLLVPADDAPTTVRLAPAWERLAQTWPTALPRWSEALPALAGAARPPSADEPGLVLPPEDALPSILPRIWQEGLALEAAADLLPIPPAPDLLARLRRFWLRRVETVARCVALCAPDPAPLLRAIDQLTAGDPFTRSVARELLETHLGPAVSSWLTPLLDPSLLLTPGALRQEAEKRGLAVLDTSAEAGGWRSLLQQIIQVEATS</sequence>
<dbReference type="InterPro" id="IPR036259">
    <property type="entry name" value="MFS_trans_sf"/>
</dbReference>
<keyword evidence="2" id="KW-0472">Membrane</keyword>
<gene>
    <name evidence="3" type="ORF">OZSIB_1436</name>
</gene>
<dbReference type="Proteomes" id="UP000252355">
    <property type="component" value="Unassembled WGS sequence"/>
</dbReference>
<dbReference type="SUPFAM" id="SSF48371">
    <property type="entry name" value="ARM repeat"/>
    <property type="match status" value="1"/>
</dbReference>